<name>A0ABU1ARU4_9BACT</name>
<evidence type="ECO:0000256" key="1">
    <source>
        <dbReference type="SAM" id="Phobius"/>
    </source>
</evidence>
<reference evidence="3 4" key="1">
    <citation type="submission" date="2023-04" db="EMBL/GenBank/DDBJ databases">
        <title>A novel bacteria isolated from coastal sediment.</title>
        <authorList>
            <person name="Liu X.-J."/>
            <person name="Du Z.-J."/>
        </authorList>
    </citation>
    <scope>NUCLEOTIDE SEQUENCE [LARGE SCALE GENOMIC DNA]</scope>
    <source>
        <strain evidence="3 4">SDUM461003</strain>
    </source>
</reference>
<gene>
    <name evidence="3" type="ORF">QEH52_02400</name>
</gene>
<feature type="chain" id="PRO_5045174015" description="PEP-CTERM protein-sorting domain-containing protein" evidence="2">
    <location>
        <begin position="23"/>
        <end position="235"/>
    </location>
</feature>
<keyword evidence="1" id="KW-0812">Transmembrane</keyword>
<feature type="signal peptide" evidence="2">
    <location>
        <begin position="1"/>
        <end position="22"/>
    </location>
</feature>
<accession>A0ABU1ARU4</accession>
<evidence type="ECO:0000313" key="3">
    <source>
        <dbReference type="EMBL" id="MDQ8206342.1"/>
    </source>
</evidence>
<sequence length="235" mass="24664">MKAIKISLFPLTTALLTSSLMAVPFDIDYDFNGNSTEAAEATIVMGDVSGSTITAAGYSGWASFGSEAAQFRSNFTPSAQSDTDYITFTLTPEVLGETLNLTSLAFSLGGRDGNANTSIVSVKIRIGETGSDFSTLSDVVFLPGSVSTATHTVVGATSLGAWTDYTADLSVETYQGMESAEIRIYYFDNTGGSNMYGAIDDISISGASVVPEASTTALLSGIGAFMFAFVLKRRR</sequence>
<keyword evidence="4" id="KW-1185">Reference proteome</keyword>
<keyword evidence="1" id="KW-0472">Membrane</keyword>
<protein>
    <recommendedName>
        <fullName evidence="5">PEP-CTERM protein-sorting domain-containing protein</fullName>
    </recommendedName>
</protein>
<organism evidence="3 4">
    <name type="scientific">Thalassobacterium maritimum</name>
    <dbReference type="NCBI Taxonomy" id="3041265"/>
    <lineage>
        <taxon>Bacteria</taxon>
        <taxon>Pseudomonadati</taxon>
        <taxon>Verrucomicrobiota</taxon>
        <taxon>Opitutia</taxon>
        <taxon>Puniceicoccales</taxon>
        <taxon>Coraliomargaritaceae</taxon>
        <taxon>Thalassobacterium</taxon>
    </lineage>
</organism>
<evidence type="ECO:0000256" key="2">
    <source>
        <dbReference type="SAM" id="SignalP"/>
    </source>
</evidence>
<evidence type="ECO:0000313" key="4">
    <source>
        <dbReference type="Proteomes" id="UP001225316"/>
    </source>
</evidence>
<evidence type="ECO:0008006" key="5">
    <source>
        <dbReference type="Google" id="ProtNLM"/>
    </source>
</evidence>
<dbReference type="EMBL" id="JARXHW010000003">
    <property type="protein sequence ID" value="MDQ8206342.1"/>
    <property type="molecule type" value="Genomic_DNA"/>
</dbReference>
<dbReference type="RefSeq" id="WP_308948386.1">
    <property type="nucleotide sequence ID" value="NZ_JARXHW010000003.1"/>
</dbReference>
<dbReference type="Proteomes" id="UP001225316">
    <property type="component" value="Unassembled WGS sequence"/>
</dbReference>
<comment type="caution">
    <text evidence="3">The sequence shown here is derived from an EMBL/GenBank/DDBJ whole genome shotgun (WGS) entry which is preliminary data.</text>
</comment>
<proteinExistence type="predicted"/>
<keyword evidence="2" id="KW-0732">Signal</keyword>
<feature type="transmembrane region" description="Helical" evidence="1">
    <location>
        <begin position="213"/>
        <end position="231"/>
    </location>
</feature>
<keyword evidence="1" id="KW-1133">Transmembrane helix</keyword>